<keyword evidence="7" id="KW-1185">Reference proteome</keyword>
<sequence length="335" mass="35493">MSTTLKKLNQQVMVITGASSGIGLSTARMAAKKGVRLVLAARSEDALSQLADEIVQAGGQAVPVVADVSREEDIQRIVEAAQQAFGGFDTWVNNAGVGMYGKLEDVSVEDMRRLFEINFWGVVFGSRAAVAELKSRGGALINVGSTVSERAIPLQGAYSASKHAIKGFTDALRMELEADGAPISVTLIKPGPIDTPFPLNARNYLETEPQHVPPVYVPETVARAILHAAEHSARDIFVGGGGKGIAAFGQLAPGATDRAMRGFVIPRTKSQKPPLPRAANALDRPSERLAERGDYPGHVKATSVYTTAAQTGLLRGAILVSTGLAGWALWRSSRK</sequence>
<dbReference type="Proteomes" id="UP001589733">
    <property type="component" value="Unassembled WGS sequence"/>
</dbReference>
<dbReference type="RefSeq" id="WP_380011493.1">
    <property type="nucleotide sequence ID" value="NZ_JBHLYR010000045.1"/>
</dbReference>
<reference evidence="6 7" key="1">
    <citation type="submission" date="2024-09" db="EMBL/GenBank/DDBJ databases">
        <authorList>
            <person name="Sun Q."/>
            <person name="Mori K."/>
        </authorList>
    </citation>
    <scope>NUCLEOTIDE SEQUENCE [LARGE SCALE GENOMIC DNA]</scope>
    <source>
        <strain evidence="6 7">JCM 13503</strain>
    </source>
</reference>
<dbReference type="InterPro" id="IPR002347">
    <property type="entry name" value="SDR_fam"/>
</dbReference>
<comment type="caution">
    <text evidence="6">The sequence shown here is derived from an EMBL/GenBank/DDBJ whole genome shotgun (WGS) entry which is preliminary data.</text>
</comment>
<dbReference type="PRINTS" id="PR00081">
    <property type="entry name" value="GDHRDH"/>
</dbReference>
<feature type="compositionally biased region" description="Basic and acidic residues" evidence="4">
    <location>
        <begin position="284"/>
        <end position="293"/>
    </location>
</feature>
<evidence type="ECO:0000256" key="1">
    <source>
        <dbReference type="ARBA" id="ARBA00006484"/>
    </source>
</evidence>
<organism evidence="6 7">
    <name type="scientific">Deinococcus oregonensis</name>
    <dbReference type="NCBI Taxonomy" id="1805970"/>
    <lineage>
        <taxon>Bacteria</taxon>
        <taxon>Thermotogati</taxon>
        <taxon>Deinococcota</taxon>
        <taxon>Deinococci</taxon>
        <taxon>Deinococcales</taxon>
        <taxon>Deinococcaceae</taxon>
        <taxon>Deinococcus</taxon>
    </lineage>
</organism>
<dbReference type="PROSITE" id="PS00061">
    <property type="entry name" value="ADH_SHORT"/>
    <property type="match status" value="1"/>
</dbReference>
<comment type="similarity">
    <text evidence="1 3">Belongs to the short-chain dehydrogenases/reductases (SDR) family.</text>
</comment>
<keyword evidence="2" id="KW-0560">Oxidoreductase</keyword>
<dbReference type="SMART" id="SM00822">
    <property type="entry name" value="PKS_KR"/>
    <property type="match status" value="1"/>
</dbReference>
<dbReference type="PRINTS" id="PR00080">
    <property type="entry name" value="SDRFAMILY"/>
</dbReference>
<name>A0ABV6B0A3_9DEIO</name>
<dbReference type="PANTHER" id="PTHR43391">
    <property type="entry name" value="RETINOL DEHYDROGENASE-RELATED"/>
    <property type="match status" value="1"/>
</dbReference>
<evidence type="ECO:0000313" key="7">
    <source>
        <dbReference type="Proteomes" id="UP001589733"/>
    </source>
</evidence>
<dbReference type="EMBL" id="JBHLYR010000045">
    <property type="protein sequence ID" value="MFB9993179.1"/>
    <property type="molecule type" value="Genomic_DNA"/>
</dbReference>
<evidence type="ECO:0000256" key="3">
    <source>
        <dbReference type="RuleBase" id="RU000363"/>
    </source>
</evidence>
<dbReference type="Gene3D" id="3.40.50.720">
    <property type="entry name" value="NAD(P)-binding Rossmann-like Domain"/>
    <property type="match status" value="1"/>
</dbReference>
<evidence type="ECO:0000256" key="4">
    <source>
        <dbReference type="SAM" id="MobiDB-lite"/>
    </source>
</evidence>
<dbReference type="CDD" id="cd05360">
    <property type="entry name" value="SDR_c3"/>
    <property type="match status" value="1"/>
</dbReference>
<proteinExistence type="inferred from homology"/>
<dbReference type="InterPro" id="IPR057326">
    <property type="entry name" value="KR_dom"/>
</dbReference>
<dbReference type="InterPro" id="IPR020904">
    <property type="entry name" value="Sc_DH/Rdtase_CS"/>
</dbReference>
<gene>
    <name evidence="6" type="ORF">ACFFLM_14495</name>
</gene>
<protein>
    <submittedName>
        <fullName evidence="6">SDR family oxidoreductase</fullName>
    </submittedName>
</protein>
<evidence type="ECO:0000313" key="6">
    <source>
        <dbReference type="EMBL" id="MFB9993179.1"/>
    </source>
</evidence>
<dbReference type="Pfam" id="PF00106">
    <property type="entry name" value="adh_short"/>
    <property type="match status" value="1"/>
</dbReference>
<evidence type="ECO:0000256" key="2">
    <source>
        <dbReference type="ARBA" id="ARBA00023002"/>
    </source>
</evidence>
<dbReference type="InterPro" id="IPR036291">
    <property type="entry name" value="NAD(P)-bd_dom_sf"/>
</dbReference>
<dbReference type="NCBIfam" id="NF005495">
    <property type="entry name" value="PRK07109.1"/>
    <property type="match status" value="1"/>
</dbReference>
<dbReference type="PANTHER" id="PTHR43391:SF82">
    <property type="entry name" value="OXIDOREDUCTASE SADH-RELATED"/>
    <property type="match status" value="1"/>
</dbReference>
<evidence type="ECO:0000259" key="5">
    <source>
        <dbReference type="SMART" id="SM00822"/>
    </source>
</evidence>
<feature type="domain" description="Ketoreductase" evidence="5">
    <location>
        <begin position="11"/>
        <end position="196"/>
    </location>
</feature>
<accession>A0ABV6B0A3</accession>
<dbReference type="SUPFAM" id="SSF51735">
    <property type="entry name" value="NAD(P)-binding Rossmann-fold domains"/>
    <property type="match status" value="1"/>
</dbReference>
<feature type="region of interest" description="Disordered" evidence="4">
    <location>
        <begin position="268"/>
        <end position="293"/>
    </location>
</feature>